<comment type="caution">
    <text evidence="6">The sequence shown here is derived from an EMBL/GenBank/DDBJ whole genome shotgun (WGS) entry which is preliminary data.</text>
</comment>
<evidence type="ECO:0000256" key="3">
    <source>
        <dbReference type="ARBA" id="ARBA00022729"/>
    </source>
</evidence>
<protein>
    <recommendedName>
        <fullName evidence="5">C1q domain-containing protein</fullName>
    </recommendedName>
</protein>
<feature type="chain" id="PRO_5042959946" description="C1q domain-containing protein" evidence="4">
    <location>
        <begin position="23"/>
        <end position="217"/>
    </location>
</feature>
<dbReference type="PANTHER" id="PTHR22923:SF116">
    <property type="entry name" value="C1Q DOMAIN-CONTAINING PROTEIN"/>
    <property type="match status" value="1"/>
</dbReference>
<keyword evidence="3 4" id="KW-0732">Signal</keyword>
<name>A0AAN9AW82_9CAEN</name>
<reference evidence="6 7" key="1">
    <citation type="submission" date="2024-02" db="EMBL/GenBank/DDBJ databases">
        <title>Chromosome-scale genome assembly of the rough periwinkle Littorina saxatilis.</title>
        <authorList>
            <person name="De Jode A."/>
            <person name="Faria R."/>
            <person name="Formenti G."/>
            <person name="Sims Y."/>
            <person name="Smith T.P."/>
            <person name="Tracey A."/>
            <person name="Wood J.M.D."/>
            <person name="Zagrodzka Z.B."/>
            <person name="Johannesson K."/>
            <person name="Butlin R.K."/>
            <person name="Leder E.H."/>
        </authorList>
    </citation>
    <scope>NUCLEOTIDE SEQUENCE [LARGE SCALE GENOMIC DNA]</scope>
    <source>
        <strain evidence="6">Snail1</strain>
        <tissue evidence="6">Muscle</tissue>
    </source>
</reference>
<dbReference type="Proteomes" id="UP001374579">
    <property type="component" value="Unassembled WGS sequence"/>
</dbReference>
<dbReference type="AlphaFoldDB" id="A0AAN9AW82"/>
<sequence>MSAKIRAVCLLYCFVISLVSEGGVVKRSDDVDVQDLENLVLNQASTMAQIEAWIAALKNQLDTAVEGLSSLTAKVGTISTAVAFTVRFNADDDWQAGIPLTHRQVLQFDKVVTNVGNGYNPSTGKFTAPVRGVYAFLLNLFAPSNSNVGQLGLLIVKQDVVIVGAWGRQIDDEGEPASTQVSIELAAGEQVWVRQDAGRGVRGGVWTVFTGYLLQAL</sequence>
<evidence type="ECO:0000256" key="4">
    <source>
        <dbReference type="SAM" id="SignalP"/>
    </source>
</evidence>
<dbReference type="SMART" id="SM00110">
    <property type="entry name" value="C1Q"/>
    <property type="match status" value="1"/>
</dbReference>
<dbReference type="Gene3D" id="2.60.120.40">
    <property type="match status" value="1"/>
</dbReference>
<evidence type="ECO:0000256" key="2">
    <source>
        <dbReference type="ARBA" id="ARBA00022525"/>
    </source>
</evidence>
<keyword evidence="7" id="KW-1185">Reference proteome</keyword>
<dbReference type="PROSITE" id="PS50871">
    <property type="entry name" value="C1Q"/>
    <property type="match status" value="1"/>
</dbReference>
<dbReference type="InterPro" id="IPR050822">
    <property type="entry name" value="Cerebellin_Synaptic_Org"/>
</dbReference>
<evidence type="ECO:0000259" key="5">
    <source>
        <dbReference type="PROSITE" id="PS50871"/>
    </source>
</evidence>
<dbReference type="SUPFAM" id="SSF49842">
    <property type="entry name" value="TNF-like"/>
    <property type="match status" value="1"/>
</dbReference>
<dbReference type="Pfam" id="PF00386">
    <property type="entry name" value="C1q"/>
    <property type="match status" value="1"/>
</dbReference>
<feature type="signal peptide" evidence="4">
    <location>
        <begin position="1"/>
        <end position="22"/>
    </location>
</feature>
<feature type="domain" description="C1q" evidence="5">
    <location>
        <begin position="77"/>
        <end position="217"/>
    </location>
</feature>
<dbReference type="InterPro" id="IPR001073">
    <property type="entry name" value="C1q_dom"/>
</dbReference>
<proteinExistence type="predicted"/>
<organism evidence="6 7">
    <name type="scientific">Littorina saxatilis</name>
    <dbReference type="NCBI Taxonomy" id="31220"/>
    <lineage>
        <taxon>Eukaryota</taxon>
        <taxon>Metazoa</taxon>
        <taxon>Spiralia</taxon>
        <taxon>Lophotrochozoa</taxon>
        <taxon>Mollusca</taxon>
        <taxon>Gastropoda</taxon>
        <taxon>Caenogastropoda</taxon>
        <taxon>Littorinimorpha</taxon>
        <taxon>Littorinoidea</taxon>
        <taxon>Littorinidae</taxon>
        <taxon>Littorina</taxon>
    </lineage>
</organism>
<dbReference type="PANTHER" id="PTHR22923">
    <property type="entry name" value="CEREBELLIN-RELATED"/>
    <property type="match status" value="1"/>
</dbReference>
<accession>A0AAN9AW82</accession>
<dbReference type="GO" id="GO:0005576">
    <property type="term" value="C:extracellular region"/>
    <property type="evidence" value="ECO:0007669"/>
    <property type="project" value="UniProtKB-SubCell"/>
</dbReference>
<evidence type="ECO:0000313" key="6">
    <source>
        <dbReference type="EMBL" id="KAK7094393.1"/>
    </source>
</evidence>
<keyword evidence="2" id="KW-0964">Secreted</keyword>
<evidence type="ECO:0000313" key="7">
    <source>
        <dbReference type="Proteomes" id="UP001374579"/>
    </source>
</evidence>
<comment type="subcellular location">
    <subcellularLocation>
        <location evidence="1">Secreted</location>
    </subcellularLocation>
</comment>
<dbReference type="PRINTS" id="PR00007">
    <property type="entry name" value="COMPLEMNTC1Q"/>
</dbReference>
<evidence type="ECO:0000256" key="1">
    <source>
        <dbReference type="ARBA" id="ARBA00004613"/>
    </source>
</evidence>
<dbReference type="InterPro" id="IPR008983">
    <property type="entry name" value="Tumour_necrosis_fac-like_dom"/>
</dbReference>
<gene>
    <name evidence="6" type="ORF">V1264_005965</name>
</gene>
<dbReference type="EMBL" id="JBAMIC010000018">
    <property type="protein sequence ID" value="KAK7094393.1"/>
    <property type="molecule type" value="Genomic_DNA"/>
</dbReference>